<dbReference type="GO" id="GO:0006096">
    <property type="term" value="P:glycolytic process"/>
    <property type="evidence" value="ECO:0007669"/>
    <property type="project" value="UniProtKB-UniRule"/>
</dbReference>
<comment type="pathway">
    <text evidence="1 7 8">Carbohydrate degradation; glycolysis; D-glyceraldehyde 3-phosphate and glycerone phosphate from D-glucose: step 2/4.</text>
</comment>
<keyword evidence="3 7" id="KW-0312">Gluconeogenesis</keyword>
<evidence type="ECO:0000256" key="3">
    <source>
        <dbReference type="ARBA" id="ARBA00022432"/>
    </source>
</evidence>
<dbReference type="CDD" id="cd05016">
    <property type="entry name" value="SIS_PGI_2"/>
    <property type="match status" value="1"/>
</dbReference>
<evidence type="ECO:0000313" key="10">
    <source>
        <dbReference type="Proteomes" id="UP000286680"/>
    </source>
</evidence>
<dbReference type="Pfam" id="PF00342">
    <property type="entry name" value="PGI"/>
    <property type="match status" value="1"/>
</dbReference>
<dbReference type="PROSITE" id="PS00765">
    <property type="entry name" value="P_GLUCOSE_ISOMERASE_1"/>
    <property type="match status" value="1"/>
</dbReference>
<dbReference type="Gene3D" id="1.10.1390.10">
    <property type="match status" value="1"/>
</dbReference>
<dbReference type="GO" id="GO:0006094">
    <property type="term" value="P:gluconeogenesis"/>
    <property type="evidence" value="ECO:0007669"/>
    <property type="project" value="UniProtKB-UniRule"/>
</dbReference>
<dbReference type="SUPFAM" id="SSF53697">
    <property type="entry name" value="SIS domain"/>
    <property type="match status" value="1"/>
</dbReference>
<dbReference type="InterPro" id="IPR023096">
    <property type="entry name" value="G6P_Isomerase_C"/>
</dbReference>
<evidence type="ECO:0000256" key="4">
    <source>
        <dbReference type="ARBA" id="ARBA00023152"/>
    </source>
</evidence>
<sequence length="491" mass="53760">MTEVVGAGLALDTSYQRIDSGELLDRIKLPLDFADTKQKLLKGDFINKSEQRRVTHVLCRSSHSVVGSAERPSRFDDIVKRVRGGAWRGATGKSISTVVNVGVGGSDLGPRLATEALAEFCNDSQSIDVHFVSSMDGAQLYSLFKVIDPETTLFILASKSFSTIDTFANIKTIKSWCASVMSHSQWLAHHVIGVSSSAAKMTDYGIPVAHQVTFGEGVGGRFSLWSAIGLPIALKCGLSVFKKMLEGARAMDKHFLEAPDTENLPLLMALYGIYNRSELGINNLVILPYDGRLAMLPDYLQQLDMESNGKQVTADGNALDIPTGPIVWGGFGPNGQHAFYQHLHQGYDEFAADFIMVFRRDGIAFSDDVAKNLAEQQQLAVANCLAHRQLMFNGSPNGRSSREHYVGGHPSNLIVIDELSPEKFGALIAAYEHKIFVQGVYWGLNSFDQPGVEKGKKIAVKLMEALTDSNVSEEFDQSTSRMIKKFNELCG</sequence>
<comment type="catalytic activity">
    <reaction evidence="6 7 8">
        <text>alpha-D-glucose 6-phosphate = beta-D-fructose 6-phosphate</text>
        <dbReference type="Rhea" id="RHEA:11816"/>
        <dbReference type="ChEBI" id="CHEBI:57634"/>
        <dbReference type="ChEBI" id="CHEBI:58225"/>
        <dbReference type="EC" id="5.3.1.9"/>
    </reaction>
</comment>
<feature type="active site" description="Proton donor" evidence="7">
    <location>
        <position position="306"/>
    </location>
</feature>
<evidence type="ECO:0000256" key="1">
    <source>
        <dbReference type="ARBA" id="ARBA00004926"/>
    </source>
</evidence>
<feature type="active site" evidence="7">
    <location>
        <position position="337"/>
    </location>
</feature>
<dbReference type="PROSITE" id="PS00174">
    <property type="entry name" value="P_GLUCOSE_ISOMERASE_2"/>
    <property type="match status" value="1"/>
</dbReference>
<dbReference type="AlphaFoldDB" id="A0AA94EG31"/>
<dbReference type="PANTHER" id="PTHR11469:SF1">
    <property type="entry name" value="GLUCOSE-6-PHOSPHATE ISOMERASE"/>
    <property type="match status" value="1"/>
</dbReference>
<dbReference type="GO" id="GO:0051156">
    <property type="term" value="P:glucose 6-phosphate metabolic process"/>
    <property type="evidence" value="ECO:0007669"/>
    <property type="project" value="TreeGrafter"/>
</dbReference>
<gene>
    <name evidence="7" type="primary">pgi</name>
    <name evidence="9" type="ORF">CWE23_03980</name>
</gene>
<evidence type="ECO:0000256" key="5">
    <source>
        <dbReference type="ARBA" id="ARBA00023235"/>
    </source>
</evidence>
<dbReference type="InterPro" id="IPR035476">
    <property type="entry name" value="SIS_PGI_1"/>
</dbReference>
<dbReference type="NCBIfam" id="NF001211">
    <property type="entry name" value="PRK00179.1"/>
    <property type="match status" value="1"/>
</dbReference>
<evidence type="ECO:0000256" key="6">
    <source>
        <dbReference type="ARBA" id="ARBA00029321"/>
    </source>
</evidence>
<comment type="pathway">
    <text evidence="7">Carbohydrate biosynthesis; gluconeogenesis.</text>
</comment>
<organism evidence="9 10">
    <name type="scientific">Idiomarina aquatica</name>
    <dbReference type="NCBI Taxonomy" id="1327752"/>
    <lineage>
        <taxon>Bacteria</taxon>
        <taxon>Pseudomonadati</taxon>
        <taxon>Pseudomonadota</taxon>
        <taxon>Gammaproteobacteria</taxon>
        <taxon>Alteromonadales</taxon>
        <taxon>Idiomarinaceae</taxon>
        <taxon>Idiomarina</taxon>
    </lineage>
</organism>
<dbReference type="PROSITE" id="PS51463">
    <property type="entry name" value="P_GLUCOSE_ISOMERASE_3"/>
    <property type="match status" value="1"/>
</dbReference>
<protein>
    <recommendedName>
        <fullName evidence="7">Glucose-6-phosphate isomerase</fullName>
        <shortName evidence="7">GPI</shortName>
        <ecNumber evidence="7">5.3.1.9</ecNumber>
    </recommendedName>
    <alternativeName>
        <fullName evidence="7">Phosphoglucose isomerase</fullName>
        <shortName evidence="7">PGI</shortName>
    </alternativeName>
    <alternativeName>
        <fullName evidence="7">Phosphohexose isomerase</fullName>
        <shortName evidence="7">PHI</shortName>
    </alternativeName>
</protein>
<evidence type="ECO:0000256" key="2">
    <source>
        <dbReference type="ARBA" id="ARBA00006604"/>
    </source>
</evidence>
<dbReference type="CDD" id="cd05015">
    <property type="entry name" value="SIS_PGI_1"/>
    <property type="match status" value="1"/>
</dbReference>
<dbReference type="GO" id="GO:0048029">
    <property type="term" value="F:monosaccharide binding"/>
    <property type="evidence" value="ECO:0007669"/>
    <property type="project" value="TreeGrafter"/>
</dbReference>
<dbReference type="GO" id="GO:0005829">
    <property type="term" value="C:cytosol"/>
    <property type="evidence" value="ECO:0007669"/>
    <property type="project" value="TreeGrafter"/>
</dbReference>
<comment type="subcellular location">
    <subcellularLocation>
        <location evidence="7">Cytoplasm</location>
    </subcellularLocation>
</comment>
<keyword evidence="10" id="KW-1185">Reference proteome</keyword>
<dbReference type="Proteomes" id="UP000286680">
    <property type="component" value="Unassembled WGS sequence"/>
</dbReference>
<dbReference type="HAMAP" id="MF_00473">
    <property type="entry name" value="G6P_isomerase"/>
    <property type="match status" value="1"/>
</dbReference>
<proteinExistence type="inferred from homology"/>
<dbReference type="EMBL" id="PIPS01000001">
    <property type="protein sequence ID" value="RUO45187.1"/>
    <property type="molecule type" value="Genomic_DNA"/>
</dbReference>
<dbReference type="PRINTS" id="PR00662">
    <property type="entry name" value="G6PISOMERASE"/>
</dbReference>
<dbReference type="Gene3D" id="3.40.50.10490">
    <property type="entry name" value="Glucose-6-phosphate isomerase like protein, domain 1"/>
    <property type="match status" value="2"/>
</dbReference>
<keyword evidence="7" id="KW-0963">Cytoplasm</keyword>
<comment type="function">
    <text evidence="7">Catalyzes the reversible isomerization of glucose-6-phosphate to fructose-6-phosphate.</text>
</comment>
<dbReference type="InterPro" id="IPR018189">
    <property type="entry name" value="Phosphoglucose_isomerase_CS"/>
</dbReference>
<evidence type="ECO:0000256" key="8">
    <source>
        <dbReference type="RuleBase" id="RU000612"/>
    </source>
</evidence>
<feature type="active site" evidence="7">
    <location>
        <position position="456"/>
    </location>
</feature>
<name>A0AA94EG31_9GAMM</name>
<reference evidence="10" key="1">
    <citation type="journal article" date="2018" name="Front. Microbiol.">
        <title>Genome-Based Analysis Reveals the Taxonomy and Diversity of the Family Idiomarinaceae.</title>
        <authorList>
            <person name="Liu Y."/>
            <person name="Lai Q."/>
            <person name="Shao Z."/>
        </authorList>
    </citation>
    <scope>NUCLEOTIDE SEQUENCE [LARGE SCALE GENOMIC DNA]</scope>
    <source>
        <strain evidence="10">SN-14</strain>
    </source>
</reference>
<dbReference type="RefSeq" id="WP_126819567.1">
    <property type="nucleotide sequence ID" value="NZ_PIPS01000001.1"/>
</dbReference>
<comment type="similarity">
    <text evidence="2 7 8">Belongs to the GPI family.</text>
</comment>
<dbReference type="GO" id="GO:0097367">
    <property type="term" value="F:carbohydrate derivative binding"/>
    <property type="evidence" value="ECO:0007669"/>
    <property type="project" value="InterPro"/>
</dbReference>
<dbReference type="EC" id="5.3.1.9" evidence="7"/>
<evidence type="ECO:0000256" key="7">
    <source>
        <dbReference type="HAMAP-Rule" id="MF_00473"/>
    </source>
</evidence>
<keyword evidence="5 7" id="KW-0413">Isomerase</keyword>
<comment type="caution">
    <text evidence="9">The sequence shown here is derived from an EMBL/GenBank/DDBJ whole genome shotgun (WGS) entry which is preliminary data.</text>
</comment>
<evidence type="ECO:0000313" key="9">
    <source>
        <dbReference type="EMBL" id="RUO45187.1"/>
    </source>
</evidence>
<keyword evidence="4 7" id="KW-0324">Glycolysis</keyword>
<accession>A0AA94EG31</accession>
<dbReference type="InterPro" id="IPR001672">
    <property type="entry name" value="G6P_Isomerase"/>
</dbReference>
<dbReference type="GO" id="GO:0004347">
    <property type="term" value="F:glucose-6-phosphate isomerase activity"/>
    <property type="evidence" value="ECO:0007669"/>
    <property type="project" value="UniProtKB-UniRule"/>
</dbReference>
<dbReference type="InterPro" id="IPR035482">
    <property type="entry name" value="SIS_PGI_2"/>
</dbReference>
<dbReference type="PANTHER" id="PTHR11469">
    <property type="entry name" value="GLUCOSE-6-PHOSPHATE ISOMERASE"/>
    <property type="match status" value="1"/>
</dbReference>
<dbReference type="InterPro" id="IPR046348">
    <property type="entry name" value="SIS_dom_sf"/>
</dbReference>